<gene>
    <name evidence="1" type="ORF">APZ42_002658</name>
</gene>
<protein>
    <submittedName>
        <fullName evidence="1">Putative Qkr58e-3</fullName>
    </submittedName>
</protein>
<accession>A0A164I4J5</accession>
<dbReference type="Proteomes" id="UP000076858">
    <property type="component" value="Unassembled WGS sequence"/>
</dbReference>
<evidence type="ECO:0000313" key="1">
    <source>
        <dbReference type="EMBL" id="KZS00872.1"/>
    </source>
</evidence>
<evidence type="ECO:0000313" key="2">
    <source>
        <dbReference type="Proteomes" id="UP000076858"/>
    </source>
</evidence>
<keyword evidence="2" id="KW-1185">Reference proteome</keyword>
<reference evidence="1 2" key="1">
    <citation type="submission" date="2016-03" db="EMBL/GenBank/DDBJ databases">
        <title>EvidentialGene: Evidence-directed Construction of Genes on Genomes.</title>
        <authorList>
            <person name="Gilbert D.G."/>
            <person name="Choi J.-H."/>
            <person name="Mockaitis K."/>
            <person name="Colbourne J."/>
            <person name="Pfrender M."/>
        </authorList>
    </citation>
    <scope>NUCLEOTIDE SEQUENCE [LARGE SCALE GENOMIC DNA]</scope>
    <source>
        <strain evidence="1 2">Xinb3</strain>
        <tissue evidence="1">Complete organism</tissue>
    </source>
</reference>
<dbReference type="OrthoDB" id="6777263at2759"/>
<organism evidence="1 2">
    <name type="scientific">Daphnia magna</name>
    <dbReference type="NCBI Taxonomy" id="35525"/>
    <lineage>
        <taxon>Eukaryota</taxon>
        <taxon>Metazoa</taxon>
        <taxon>Ecdysozoa</taxon>
        <taxon>Arthropoda</taxon>
        <taxon>Crustacea</taxon>
        <taxon>Branchiopoda</taxon>
        <taxon>Diplostraca</taxon>
        <taxon>Cladocera</taxon>
        <taxon>Anomopoda</taxon>
        <taxon>Daphniidae</taxon>
        <taxon>Daphnia</taxon>
    </lineage>
</organism>
<proteinExistence type="predicted"/>
<dbReference type="EMBL" id="LRGB01008241">
    <property type="protein sequence ID" value="KZS00872.1"/>
    <property type="molecule type" value="Genomic_DNA"/>
</dbReference>
<dbReference type="AlphaFoldDB" id="A0A164I4J5"/>
<name>A0A164I4J5_9CRUS</name>
<comment type="caution">
    <text evidence="1">The sequence shown here is derived from an EMBL/GenBank/DDBJ whole genome shotgun (WGS) entry which is preliminary data.</text>
</comment>
<sequence length="91" mass="10349">MESEMDLQLMLLPAVVTGDVIPATNNNDSTTNNKMVNCRDEEAEYLDRLLTEKKLLDAMAGLDFTQKLINAGKINAYIRHVRIHLRSAKRF</sequence>